<dbReference type="InterPro" id="IPR015358">
    <property type="entry name" value="Tscrpt_reg_MerR_DNA-bd"/>
</dbReference>
<proteinExistence type="predicted"/>
<dbReference type="GO" id="GO:0003677">
    <property type="term" value="F:DNA binding"/>
    <property type="evidence" value="ECO:0007669"/>
    <property type="project" value="UniProtKB-KW"/>
</dbReference>
<name>A0A251X0N3_9RHOB</name>
<organism evidence="6 7">
    <name type="scientific">Marivivens niveibacter</name>
    <dbReference type="NCBI Taxonomy" id="1930667"/>
    <lineage>
        <taxon>Bacteria</taxon>
        <taxon>Pseudomonadati</taxon>
        <taxon>Pseudomonadota</taxon>
        <taxon>Alphaproteobacteria</taxon>
        <taxon>Rhodobacterales</taxon>
        <taxon>Paracoccaceae</taxon>
        <taxon>Marivivens group</taxon>
        <taxon>Marivivens</taxon>
    </lineage>
</organism>
<dbReference type="Pfam" id="PF00376">
    <property type="entry name" value="MerR"/>
    <property type="match status" value="1"/>
</dbReference>
<dbReference type="InterPro" id="IPR000551">
    <property type="entry name" value="MerR-type_HTH_dom"/>
</dbReference>
<dbReference type="PANTHER" id="PTHR30204">
    <property type="entry name" value="REDOX-CYCLING DRUG-SENSING TRANSCRIPTIONAL ACTIVATOR SOXR"/>
    <property type="match status" value="1"/>
</dbReference>
<evidence type="ECO:0000256" key="1">
    <source>
        <dbReference type="ARBA" id="ARBA00023015"/>
    </source>
</evidence>
<dbReference type="InterPro" id="IPR047057">
    <property type="entry name" value="MerR_fam"/>
</dbReference>
<dbReference type="InterPro" id="IPR009061">
    <property type="entry name" value="DNA-bd_dom_put_sf"/>
</dbReference>
<dbReference type="SMART" id="SM00422">
    <property type="entry name" value="HTH_MERR"/>
    <property type="match status" value="1"/>
</dbReference>
<accession>A0A251X0N3</accession>
<keyword evidence="4" id="KW-0175">Coiled coil</keyword>
<evidence type="ECO:0000259" key="5">
    <source>
        <dbReference type="PROSITE" id="PS50937"/>
    </source>
</evidence>
<dbReference type="PANTHER" id="PTHR30204:SF94">
    <property type="entry name" value="HEAVY METAL-DEPENDENT TRANSCRIPTIONAL REGULATOR HI_0293-RELATED"/>
    <property type="match status" value="1"/>
</dbReference>
<dbReference type="Pfam" id="PF09278">
    <property type="entry name" value="MerR-DNA-bind"/>
    <property type="match status" value="1"/>
</dbReference>
<dbReference type="Proteomes" id="UP000194664">
    <property type="component" value="Unassembled WGS sequence"/>
</dbReference>
<gene>
    <name evidence="6" type="ORF">BVC71_01105</name>
</gene>
<evidence type="ECO:0000256" key="2">
    <source>
        <dbReference type="ARBA" id="ARBA00023125"/>
    </source>
</evidence>
<evidence type="ECO:0000256" key="4">
    <source>
        <dbReference type="SAM" id="Coils"/>
    </source>
</evidence>
<protein>
    <submittedName>
        <fullName evidence="6">Cu(I)-responsive transcriptional regulator</fullName>
    </submittedName>
</protein>
<dbReference type="Gene3D" id="1.10.1660.10">
    <property type="match status" value="1"/>
</dbReference>
<dbReference type="EMBL" id="MSPP01000001">
    <property type="protein sequence ID" value="OUD10146.1"/>
    <property type="molecule type" value="Genomic_DNA"/>
</dbReference>
<keyword evidence="1" id="KW-0805">Transcription regulation</keyword>
<evidence type="ECO:0000313" key="7">
    <source>
        <dbReference type="Proteomes" id="UP000194664"/>
    </source>
</evidence>
<evidence type="ECO:0000256" key="3">
    <source>
        <dbReference type="ARBA" id="ARBA00023163"/>
    </source>
</evidence>
<dbReference type="OrthoDB" id="9802944at2"/>
<dbReference type="AlphaFoldDB" id="A0A251X0N3"/>
<keyword evidence="3" id="KW-0804">Transcription</keyword>
<dbReference type="GO" id="GO:0003700">
    <property type="term" value="F:DNA-binding transcription factor activity"/>
    <property type="evidence" value="ECO:0007669"/>
    <property type="project" value="InterPro"/>
</dbReference>
<sequence length="128" mass="14573">MNIKDASKHTGLPSKTIRYYEDIGLVEPARLANGYRDFSDNDLEKLAFIGRGRALGFSIDECRSLLALYEDRTHTHSEVRSIARAHLKRIDQKIKEMQQMRATLNDLVKRCNNDDRPDCPILLGLAGD</sequence>
<keyword evidence="7" id="KW-1185">Reference proteome</keyword>
<dbReference type="PROSITE" id="PS50937">
    <property type="entry name" value="HTH_MERR_2"/>
    <property type="match status" value="1"/>
</dbReference>
<feature type="coiled-coil region" evidence="4">
    <location>
        <begin position="87"/>
        <end position="114"/>
    </location>
</feature>
<feature type="domain" description="HTH merR-type" evidence="5">
    <location>
        <begin position="1"/>
        <end position="68"/>
    </location>
</feature>
<reference evidence="6 7" key="1">
    <citation type="submission" date="2016-12" db="EMBL/GenBank/DDBJ databases">
        <title>The draft genome sequence of HSLHS2.</title>
        <authorList>
            <person name="Hu D."/>
            <person name="Wang L."/>
            <person name="Shao Z."/>
        </authorList>
    </citation>
    <scope>NUCLEOTIDE SEQUENCE [LARGE SCALE GENOMIC DNA]</scope>
    <source>
        <strain evidence="6">MCCC 1A06712</strain>
    </source>
</reference>
<dbReference type="SUPFAM" id="SSF46955">
    <property type="entry name" value="Putative DNA-binding domain"/>
    <property type="match status" value="1"/>
</dbReference>
<evidence type="ECO:0000313" key="6">
    <source>
        <dbReference type="EMBL" id="OUD10146.1"/>
    </source>
</evidence>
<comment type="caution">
    <text evidence="6">The sequence shown here is derived from an EMBL/GenBank/DDBJ whole genome shotgun (WGS) entry which is preliminary data.</text>
</comment>
<dbReference type="RefSeq" id="WP_086449796.1">
    <property type="nucleotide sequence ID" value="NZ_MSPP01000001.1"/>
</dbReference>
<keyword evidence="2" id="KW-0238">DNA-binding</keyword>